<dbReference type="GO" id="GO:0006508">
    <property type="term" value="P:proteolysis"/>
    <property type="evidence" value="ECO:0007669"/>
    <property type="project" value="UniProtKB-KW"/>
</dbReference>
<dbReference type="GO" id="GO:0016579">
    <property type="term" value="P:protein deubiquitination"/>
    <property type="evidence" value="ECO:0007669"/>
    <property type="project" value="InterPro"/>
</dbReference>
<dbReference type="Pfam" id="PF00443">
    <property type="entry name" value="UCH"/>
    <property type="match status" value="1"/>
</dbReference>
<feature type="region of interest" description="Disordered" evidence="2">
    <location>
        <begin position="377"/>
        <end position="452"/>
    </location>
</feature>
<gene>
    <name evidence="4" type="ORF">KIPB_000410</name>
</gene>
<proteinExistence type="inferred from homology"/>
<feature type="compositionally biased region" description="Polar residues" evidence="2">
    <location>
        <begin position="59"/>
        <end position="77"/>
    </location>
</feature>
<evidence type="ECO:0000256" key="1">
    <source>
        <dbReference type="RuleBase" id="RU366025"/>
    </source>
</evidence>
<comment type="caution">
    <text evidence="4">The sequence shown here is derived from an EMBL/GenBank/DDBJ whole genome shotgun (WGS) entry which is preliminary data.</text>
</comment>
<feature type="region of interest" description="Disordered" evidence="2">
    <location>
        <begin position="468"/>
        <end position="496"/>
    </location>
</feature>
<dbReference type="InterPro" id="IPR001394">
    <property type="entry name" value="Peptidase_C19_UCH"/>
</dbReference>
<feature type="region of interest" description="Disordered" evidence="2">
    <location>
        <begin position="200"/>
        <end position="264"/>
    </location>
</feature>
<evidence type="ECO:0000313" key="4">
    <source>
        <dbReference type="EMBL" id="GIQ79725.1"/>
    </source>
</evidence>
<dbReference type="AlphaFoldDB" id="A0A9K3GEN2"/>
<organism evidence="4 5">
    <name type="scientific">Kipferlia bialata</name>
    <dbReference type="NCBI Taxonomy" id="797122"/>
    <lineage>
        <taxon>Eukaryota</taxon>
        <taxon>Metamonada</taxon>
        <taxon>Carpediemonas-like organisms</taxon>
        <taxon>Kipferlia</taxon>
    </lineage>
</organism>
<keyword evidence="5" id="KW-1185">Reference proteome</keyword>
<feature type="region of interest" description="Disordered" evidence="2">
    <location>
        <begin position="1"/>
        <end position="81"/>
    </location>
</feature>
<dbReference type="Proteomes" id="UP000265618">
    <property type="component" value="Unassembled WGS sequence"/>
</dbReference>
<comment type="catalytic activity">
    <reaction evidence="1">
        <text>Thiol-dependent hydrolysis of ester, thioester, amide, peptide and isopeptide bonds formed by the C-terminal Gly of ubiquitin (a 76-residue protein attached to proteins as an intracellular targeting signal).</text>
        <dbReference type="EC" id="3.4.19.12"/>
    </reaction>
</comment>
<dbReference type="PROSITE" id="PS50235">
    <property type="entry name" value="USP_3"/>
    <property type="match status" value="1"/>
</dbReference>
<keyword evidence="1" id="KW-0833">Ubl conjugation pathway</keyword>
<keyword evidence="1" id="KW-0645">Protease</keyword>
<feature type="compositionally biased region" description="Basic and acidic residues" evidence="2">
    <location>
        <begin position="125"/>
        <end position="140"/>
    </location>
</feature>
<keyword evidence="1" id="KW-0788">Thiol protease</keyword>
<dbReference type="PROSITE" id="PS00973">
    <property type="entry name" value="USP_2"/>
    <property type="match status" value="1"/>
</dbReference>
<name>A0A9K3GEN2_9EUKA</name>
<accession>A0A9K3GEN2</accession>
<dbReference type="InterPro" id="IPR018200">
    <property type="entry name" value="USP_CS"/>
</dbReference>
<dbReference type="GO" id="GO:0004843">
    <property type="term" value="F:cysteine-type deubiquitinase activity"/>
    <property type="evidence" value="ECO:0007669"/>
    <property type="project" value="UniProtKB-UniRule"/>
</dbReference>
<evidence type="ECO:0000313" key="5">
    <source>
        <dbReference type="Proteomes" id="UP000265618"/>
    </source>
</evidence>
<dbReference type="InterPro" id="IPR038765">
    <property type="entry name" value="Papain-like_cys_pep_sf"/>
</dbReference>
<feature type="compositionally biased region" description="Acidic residues" evidence="2">
    <location>
        <begin position="208"/>
        <end position="219"/>
    </location>
</feature>
<dbReference type="EC" id="3.4.19.12" evidence="1"/>
<dbReference type="InterPro" id="IPR050185">
    <property type="entry name" value="Ub_carboxyl-term_hydrolase"/>
</dbReference>
<dbReference type="CDD" id="cd02257">
    <property type="entry name" value="Peptidase_C19"/>
    <property type="match status" value="1"/>
</dbReference>
<protein>
    <recommendedName>
        <fullName evidence="1">Ubiquitin carboxyl-terminal hydrolase</fullName>
        <ecNumber evidence="1">3.4.19.12</ecNumber>
    </recommendedName>
</protein>
<evidence type="ECO:0000256" key="2">
    <source>
        <dbReference type="SAM" id="MobiDB-lite"/>
    </source>
</evidence>
<dbReference type="InterPro" id="IPR028889">
    <property type="entry name" value="USP"/>
</dbReference>
<keyword evidence="1" id="KW-0378">Hydrolase</keyword>
<reference evidence="4 5" key="1">
    <citation type="journal article" date="2018" name="PLoS ONE">
        <title>The draft genome of Kipferlia bialata reveals reductive genome evolution in fornicate parasites.</title>
        <authorList>
            <person name="Tanifuji G."/>
            <person name="Takabayashi S."/>
            <person name="Kume K."/>
            <person name="Takagi M."/>
            <person name="Nakayama T."/>
            <person name="Kamikawa R."/>
            <person name="Inagaki Y."/>
            <person name="Hashimoto T."/>
        </authorList>
    </citation>
    <scope>NUCLEOTIDE SEQUENCE [LARGE SCALE GENOMIC DNA]</scope>
    <source>
        <strain evidence="4">NY0173</strain>
    </source>
</reference>
<dbReference type="OrthoDB" id="292964at2759"/>
<comment type="similarity">
    <text evidence="1">Belongs to the peptidase C19 family.</text>
</comment>
<feature type="region of interest" description="Disordered" evidence="2">
    <location>
        <begin position="116"/>
        <end position="140"/>
    </location>
</feature>
<dbReference type="PANTHER" id="PTHR21646">
    <property type="entry name" value="UBIQUITIN CARBOXYL-TERMINAL HYDROLASE"/>
    <property type="match status" value="1"/>
</dbReference>
<dbReference type="EMBL" id="BDIP01000047">
    <property type="protein sequence ID" value="GIQ79725.1"/>
    <property type="molecule type" value="Genomic_DNA"/>
</dbReference>
<feature type="region of interest" description="Disordered" evidence="2">
    <location>
        <begin position="562"/>
        <end position="585"/>
    </location>
</feature>
<dbReference type="SUPFAM" id="SSF54001">
    <property type="entry name" value="Cysteine proteinases"/>
    <property type="match status" value="1"/>
</dbReference>
<feature type="compositionally biased region" description="Basic and acidic residues" evidence="2">
    <location>
        <begin position="23"/>
        <end position="39"/>
    </location>
</feature>
<sequence>MASPPDESDKDKDVPTSVVTNPPKEDVDTPAETAKEEPGATKTTTTDLAGSASEGEYSLSDSSDMFSHRTSGSSLSAPFTAGPDQWSSLSSLTSSGWGSGGGWGTSLATRGWGAGLQGVSSYNTQRREREQAEERERKRRLDALTSSEGLAQLATLLTSKHPPQGLSNLGNTCFLNSALQVLSSSVHHRASLARCLTAQDCDTTPSEGEGEAEAEGVEAEGEKKGEEVSEDGVCGMGEDGTGTKAHSPGMGMGKRSPHPHHRSITSSPLQMQWLRFLCSMSNAGTHGGQGVVPRSVTIHDLYRTLGRTPSLSQYTDGRQHDAHAVVCMLLDELDFASKKAGDTSSPYSASLRSRMHQVDLESAMPGCLKRVLVRGRDREAEAEGGEGGDTPSSPRKDVLTPTGSVTPGESATGEGETETCTKEVAETEPVQAGGSGPQCPMLVGGGYTSREGMDPEMAAYETLRGWIDTDHPAAPTPPEAPPTKRPSPHQSGQGMRYALRSGWGGRQSSPLDLRVLLSHLLLPDYVDSTYVCRVCSTRAAIRWIGQLCVKLEAELVGLERQYDSESAQDVRDSDTQRERDAAYAQDKEDIQSKINQRKEILRLMELVLGVEMEVAATGGEFEDLLRLHPDCGTDDGKKALDWRKKIMASKTIRRMTSVYVRQFRVGSPPKSVLVHLKRFSQSSSSQGMDDSDSDDGYGSLYSGYHSFRGNSRPVLAKDSRPVSFPETLDISALYYEDKHQAERVYRDRVSGVVGQDLAIHPLPVTGGGGEGCVRAVYRLRGVVEHHGSLGGGHYTASTRADLASGQTWFKCNDSHISRTQVQSVLGGSASSASVLLYEMD</sequence>
<dbReference type="PROSITE" id="PS00972">
    <property type="entry name" value="USP_1"/>
    <property type="match status" value="1"/>
</dbReference>
<feature type="compositionally biased region" description="Pro residues" evidence="2">
    <location>
        <begin position="474"/>
        <end position="485"/>
    </location>
</feature>
<feature type="domain" description="USP" evidence="3">
    <location>
        <begin position="164"/>
        <end position="840"/>
    </location>
</feature>
<dbReference type="Gene3D" id="3.90.70.10">
    <property type="entry name" value="Cysteine proteinases"/>
    <property type="match status" value="2"/>
</dbReference>
<evidence type="ECO:0000259" key="3">
    <source>
        <dbReference type="PROSITE" id="PS50235"/>
    </source>
</evidence>